<evidence type="ECO:0000313" key="2">
    <source>
        <dbReference type="Proteomes" id="UP000010366"/>
    </source>
</evidence>
<dbReference type="AlphaFoldDB" id="K9UDL7"/>
<keyword evidence="2" id="KW-1185">Reference proteome</keyword>
<proteinExistence type="predicted"/>
<organism evidence="1 2">
    <name type="scientific">Chamaesiphon minutus (strain ATCC 27169 / PCC 6605)</name>
    <dbReference type="NCBI Taxonomy" id="1173020"/>
    <lineage>
        <taxon>Bacteria</taxon>
        <taxon>Bacillati</taxon>
        <taxon>Cyanobacteriota</taxon>
        <taxon>Cyanophyceae</taxon>
        <taxon>Gomontiellales</taxon>
        <taxon>Chamaesiphonaceae</taxon>
        <taxon>Chamaesiphon</taxon>
    </lineage>
</organism>
<evidence type="ECO:0000313" key="1">
    <source>
        <dbReference type="EMBL" id="AFY93212.1"/>
    </source>
</evidence>
<accession>K9UDL7</accession>
<dbReference type="KEGG" id="cmp:Cha6605_2126"/>
<name>K9UDL7_CHAP6</name>
<dbReference type="Proteomes" id="UP000010366">
    <property type="component" value="Chromosome"/>
</dbReference>
<sequence>MANHVEMFSPSAAMTLGSAVAALGGFEQSDVPWQIWLIENPDSPIALPGKISLYNHDCLHVLLDRGLSNAEEAFVVGFSMGTDRQTHWYHVIIFKLISLYFYPPKYRFTWEQIESFELGYKFGKLSAIKNLNSINFRLHTHKTVDRLRQLLGIDLDNLTLGKE</sequence>
<gene>
    <name evidence="1" type="ORF">Cha6605_2126</name>
</gene>
<reference evidence="1 2" key="1">
    <citation type="submission" date="2012-05" db="EMBL/GenBank/DDBJ databases">
        <title>Finished chromosome of genome of Chamaesiphon sp. PCC 6605.</title>
        <authorList>
            <consortium name="US DOE Joint Genome Institute"/>
            <person name="Gugger M."/>
            <person name="Coursin T."/>
            <person name="Rippka R."/>
            <person name="Tandeau De Marsac N."/>
            <person name="Huntemann M."/>
            <person name="Wei C.-L."/>
            <person name="Han J."/>
            <person name="Detter J.C."/>
            <person name="Han C."/>
            <person name="Tapia R."/>
            <person name="Chen A."/>
            <person name="Kyrpides N."/>
            <person name="Mavromatis K."/>
            <person name="Markowitz V."/>
            <person name="Szeto E."/>
            <person name="Ivanova N."/>
            <person name="Pagani I."/>
            <person name="Pati A."/>
            <person name="Goodwin L."/>
            <person name="Nordberg H.P."/>
            <person name="Cantor M.N."/>
            <person name="Hua S.X."/>
            <person name="Woyke T."/>
            <person name="Kerfeld C.A."/>
        </authorList>
    </citation>
    <scope>NUCLEOTIDE SEQUENCE [LARGE SCALE GENOMIC DNA]</scope>
    <source>
        <strain evidence="2">ATCC 27169 / PCC 6605</strain>
    </source>
</reference>
<dbReference type="eggNOG" id="ENOG5032TEZ">
    <property type="taxonomic scope" value="Bacteria"/>
</dbReference>
<protein>
    <submittedName>
        <fullName evidence="1">Uncharacterized protein</fullName>
    </submittedName>
</protein>
<dbReference type="STRING" id="1173020.Cha6605_2126"/>
<dbReference type="OrthoDB" id="571472at2"/>
<dbReference type="EMBL" id="CP003600">
    <property type="protein sequence ID" value="AFY93212.1"/>
    <property type="molecule type" value="Genomic_DNA"/>
</dbReference>
<dbReference type="RefSeq" id="WP_015159367.1">
    <property type="nucleotide sequence ID" value="NC_019697.1"/>
</dbReference>
<dbReference type="HOGENOM" id="CLU_110238_1_0_3"/>